<feature type="compositionally biased region" description="Basic and acidic residues" evidence="1">
    <location>
        <begin position="105"/>
        <end position="115"/>
    </location>
</feature>
<feature type="compositionally biased region" description="Polar residues" evidence="1">
    <location>
        <begin position="839"/>
        <end position="850"/>
    </location>
</feature>
<evidence type="ECO:0000313" key="2">
    <source>
        <dbReference type="EMBL" id="PKA58955.1"/>
    </source>
</evidence>
<feature type="region of interest" description="Disordered" evidence="1">
    <location>
        <begin position="486"/>
        <end position="666"/>
    </location>
</feature>
<feature type="compositionally biased region" description="Basic and acidic residues" evidence="1">
    <location>
        <begin position="827"/>
        <end position="838"/>
    </location>
</feature>
<dbReference type="Proteomes" id="UP000236161">
    <property type="component" value="Unassembled WGS sequence"/>
</dbReference>
<evidence type="ECO:0000256" key="1">
    <source>
        <dbReference type="SAM" id="MobiDB-lite"/>
    </source>
</evidence>
<name>A0A2I0ATS8_9ASPA</name>
<dbReference type="PANTHER" id="PTHR34837">
    <property type="entry name" value="OS05G0595500 PROTEIN"/>
    <property type="match status" value="1"/>
</dbReference>
<keyword evidence="3" id="KW-1185">Reference proteome</keyword>
<organism evidence="2 3">
    <name type="scientific">Apostasia shenzhenica</name>
    <dbReference type="NCBI Taxonomy" id="1088818"/>
    <lineage>
        <taxon>Eukaryota</taxon>
        <taxon>Viridiplantae</taxon>
        <taxon>Streptophyta</taxon>
        <taxon>Embryophyta</taxon>
        <taxon>Tracheophyta</taxon>
        <taxon>Spermatophyta</taxon>
        <taxon>Magnoliopsida</taxon>
        <taxon>Liliopsida</taxon>
        <taxon>Asparagales</taxon>
        <taxon>Orchidaceae</taxon>
        <taxon>Apostasioideae</taxon>
        <taxon>Apostasia</taxon>
    </lineage>
</organism>
<feature type="compositionally biased region" description="Basic and acidic residues" evidence="1">
    <location>
        <begin position="17"/>
        <end position="41"/>
    </location>
</feature>
<feature type="compositionally biased region" description="Basic and acidic residues" evidence="1">
    <location>
        <begin position="516"/>
        <end position="534"/>
    </location>
</feature>
<feature type="compositionally biased region" description="Basic and acidic residues" evidence="1">
    <location>
        <begin position="558"/>
        <end position="572"/>
    </location>
</feature>
<accession>A0A2I0ATS8</accession>
<proteinExistence type="predicted"/>
<feature type="compositionally biased region" description="Basic and acidic residues" evidence="1">
    <location>
        <begin position="486"/>
        <end position="508"/>
    </location>
</feature>
<dbReference type="STRING" id="1088818.A0A2I0ATS8"/>
<feature type="region of interest" description="Disordered" evidence="1">
    <location>
        <begin position="827"/>
        <end position="851"/>
    </location>
</feature>
<dbReference type="PANTHER" id="PTHR34837:SF1">
    <property type="entry name" value="LOW PROTEIN: ZINC FINGER CCCH DOMAIN PROTEIN"/>
    <property type="match status" value="1"/>
</dbReference>
<dbReference type="EMBL" id="KZ451950">
    <property type="protein sequence ID" value="PKA58955.1"/>
    <property type="molecule type" value="Genomic_DNA"/>
</dbReference>
<feature type="compositionally biased region" description="Basic and acidic residues" evidence="1">
    <location>
        <begin position="271"/>
        <end position="428"/>
    </location>
</feature>
<evidence type="ECO:0000313" key="3">
    <source>
        <dbReference type="Proteomes" id="UP000236161"/>
    </source>
</evidence>
<dbReference type="AlphaFoldDB" id="A0A2I0ATS8"/>
<reference evidence="2 3" key="1">
    <citation type="journal article" date="2017" name="Nature">
        <title>The Apostasia genome and the evolution of orchids.</title>
        <authorList>
            <person name="Zhang G.Q."/>
            <person name="Liu K.W."/>
            <person name="Li Z."/>
            <person name="Lohaus R."/>
            <person name="Hsiao Y.Y."/>
            <person name="Niu S.C."/>
            <person name="Wang J.Y."/>
            <person name="Lin Y.C."/>
            <person name="Xu Q."/>
            <person name="Chen L.J."/>
            <person name="Yoshida K."/>
            <person name="Fujiwara S."/>
            <person name="Wang Z.W."/>
            <person name="Zhang Y.Q."/>
            <person name="Mitsuda N."/>
            <person name="Wang M."/>
            <person name="Liu G.H."/>
            <person name="Pecoraro L."/>
            <person name="Huang H.X."/>
            <person name="Xiao X.J."/>
            <person name="Lin M."/>
            <person name="Wu X.Y."/>
            <person name="Wu W.L."/>
            <person name="Chen Y.Y."/>
            <person name="Chang S.B."/>
            <person name="Sakamoto S."/>
            <person name="Ohme-Takagi M."/>
            <person name="Yagi M."/>
            <person name="Zeng S.J."/>
            <person name="Shen C.Y."/>
            <person name="Yeh C.M."/>
            <person name="Luo Y.B."/>
            <person name="Tsai W.C."/>
            <person name="Van de Peer Y."/>
            <person name="Liu Z.J."/>
        </authorList>
    </citation>
    <scope>NUCLEOTIDE SEQUENCE [LARGE SCALE GENOMIC DNA]</scope>
    <source>
        <strain evidence="3">cv. Shenzhen</strain>
        <tissue evidence="2">Stem</tissue>
    </source>
</reference>
<gene>
    <name evidence="2" type="ORF">AXF42_Ash001048</name>
</gene>
<feature type="compositionally biased region" description="Basic residues" evidence="1">
    <location>
        <begin position="1"/>
        <end position="16"/>
    </location>
</feature>
<protein>
    <submittedName>
        <fullName evidence="2">Uncharacterized protein</fullName>
    </submittedName>
</protein>
<sequence>MTRSSRHKSHRSHKHSSRDARERSDSEDDVNSRDRRHRAEEAAPGSGARVSRDVETEKRKSSSSLLATQEKDKSGAENGDLAEYGKKRKDRGEGSVTPDRWNGGGKDDPLAERGSSDMGLGIVDSAKVEKSRHLTGESKSRSSRRREASIERHGESRSRTESVKRRSEKEYVGRDYRSEKERDRERVSERGKDRERVSERNKKVQDSRHGRSDEIDIRIQDSRRGGAEEERTTKKDSTECQVQDELHNTELEKELDKGMKKRKNATGGIDKWQDDAGNIDEKRLSSRDDHSKSASYKVEGHKEDRHRDDRYRDKYYKDHDRDQRHRESRHRDERSSRDYANDRSESRLIRDRDKPIESYSKKSKLHGSDREGSPFTDDHGSKSRDAGARKRSYDENPDHYDGKHRSTKEPRHDEEKDASNSSKTDYHHHGWSSPSPKTYSSKDQSRYQPSVYSFSMMEYAHRELVSDDRARNAEAHDRISAVHERISEPLSLDKFKRRDQIHSGDLVHESVSLYDRTPKSDGYEKSPPASDRRFAGRSGSRRSVDIEDALQKTSTSKNLKEFLTTDDRERPLPIENSSTDSHFQAEMKNNEHASVGQSPFKRTGHFPGSSPGHLLPQPPVRHGVDSPSYDDDSRIKSGDRRSSSRYRRGNDSNTERGQGMAWKNGPTWNSTVQNGFIPFQHGPPAPGFPSSIPHFPPPSLFGARPYVEMNQSGIPYHMHDVADRFPGHGHPFGWHHPVDDSCPPQLQGWDGNSLFGDKSQLYGRPNWDPNRHLTGGRGWELNAELWKGQNANMSPEISAPQKELAEESRGANACLESHSDVDHLEHVPDDATPMKRYNDPQNPRDNNSLEVSLGKKFEKTSLPLKKAKDDNRILCNYLAKIEISDELVHPDLYKQLSGLLSTVGGSAGIDNTPNDADSKIKKDQISAMISNLSSLRPCSASPDTAFQRAIALYKKYSFGGELKASVFSAVSEDEKSSTEIKALGISVPSDPVPVNTNSPKDDLEMEGGSVVVSNLMEGEDGQLNPPNNVKNLAVNMELEHAEVPAVGCDSKQQYDLISDVYQEIPPVFEDVMPDCRVNLSRIHNPPESTH</sequence>
<feature type="region of interest" description="Disordered" evidence="1">
    <location>
        <begin position="1"/>
        <end position="446"/>
    </location>
</feature>
<feature type="compositionally biased region" description="Basic and acidic residues" evidence="1">
    <location>
        <begin position="50"/>
        <end position="60"/>
    </location>
</feature>
<feature type="compositionally biased region" description="Basic and acidic residues" evidence="1">
    <location>
        <begin position="126"/>
        <end position="258"/>
    </location>
</feature>
<feature type="compositionally biased region" description="Polar residues" evidence="1">
    <location>
        <begin position="432"/>
        <end position="446"/>
    </location>
</feature>
<dbReference type="OrthoDB" id="1938945at2759"/>
<feature type="compositionally biased region" description="Basic and acidic residues" evidence="1">
    <location>
        <begin position="631"/>
        <end position="654"/>
    </location>
</feature>